<dbReference type="AlphaFoldDB" id="A0A1H5C0R3"/>
<dbReference type="InterPro" id="IPR023772">
    <property type="entry name" value="DNA-bd_HTH_TetR-type_CS"/>
</dbReference>
<feature type="DNA-binding region" description="H-T-H motif" evidence="4">
    <location>
        <begin position="38"/>
        <end position="57"/>
    </location>
</feature>
<sequence length="197" mass="21604">MSNPAEPRRGRPRDPEADRRIREAAAGLLLERGVDGMTVDAVAERAGVGKATLYRRWASKDELALAAAETLFALEVRVPDAGSLLGDLVEIYTDILRLAHSDDGRAFFRLAVTEAARDPRVGELYRASLATRLAESGVVFDRAIARGELPPDVDRQLVFDWFTGMIVLRILTGVELPRPEDAETLARATIYGFAARS</sequence>
<dbReference type="Gene3D" id="1.10.357.10">
    <property type="entry name" value="Tetracycline Repressor, domain 2"/>
    <property type="match status" value="1"/>
</dbReference>
<evidence type="ECO:0000256" key="2">
    <source>
        <dbReference type="ARBA" id="ARBA00023125"/>
    </source>
</evidence>
<dbReference type="InterPro" id="IPR050109">
    <property type="entry name" value="HTH-type_TetR-like_transc_reg"/>
</dbReference>
<dbReference type="STRING" id="561176.SAMN04488561_0078"/>
<dbReference type="PANTHER" id="PTHR30055:SF148">
    <property type="entry name" value="TETR-FAMILY TRANSCRIPTIONAL REGULATOR"/>
    <property type="match status" value="1"/>
</dbReference>
<organism evidence="6 7">
    <name type="scientific">Jiangella alba</name>
    <dbReference type="NCBI Taxonomy" id="561176"/>
    <lineage>
        <taxon>Bacteria</taxon>
        <taxon>Bacillati</taxon>
        <taxon>Actinomycetota</taxon>
        <taxon>Actinomycetes</taxon>
        <taxon>Jiangellales</taxon>
        <taxon>Jiangellaceae</taxon>
        <taxon>Jiangella</taxon>
    </lineage>
</organism>
<evidence type="ECO:0000259" key="5">
    <source>
        <dbReference type="PROSITE" id="PS50977"/>
    </source>
</evidence>
<name>A0A1H5C0R3_9ACTN</name>
<dbReference type="PRINTS" id="PR00455">
    <property type="entry name" value="HTHTETR"/>
</dbReference>
<dbReference type="RefSeq" id="WP_069113968.1">
    <property type="nucleotide sequence ID" value="NZ_FNUC01000001.1"/>
</dbReference>
<dbReference type="PANTHER" id="PTHR30055">
    <property type="entry name" value="HTH-TYPE TRANSCRIPTIONAL REGULATOR RUTR"/>
    <property type="match status" value="1"/>
</dbReference>
<keyword evidence="2 4" id="KW-0238">DNA-binding</keyword>
<dbReference type="PROSITE" id="PS50977">
    <property type="entry name" value="HTH_TETR_2"/>
    <property type="match status" value="1"/>
</dbReference>
<accession>A0A1H5C0R3</accession>
<dbReference type="Proteomes" id="UP000181980">
    <property type="component" value="Unassembled WGS sequence"/>
</dbReference>
<dbReference type="InterPro" id="IPR001647">
    <property type="entry name" value="HTH_TetR"/>
</dbReference>
<evidence type="ECO:0000313" key="7">
    <source>
        <dbReference type="Proteomes" id="UP000181980"/>
    </source>
</evidence>
<proteinExistence type="predicted"/>
<evidence type="ECO:0000256" key="3">
    <source>
        <dbReference type="ARBA" id="ARBA00023163"/>
    </source>
</evidence>
<dbReference type="InterPro" id="IPR036271">
    <property type="entry name" value="Tet_transcr_reg_TetR-rel_C_sf"/>
</dbReference>
<evidence type="ECO:0000256" key="4">
    <source>
        <dbReference type="PROSITE-ProRule" id="PRU00335"/>
    </source>
</evidence>
<dbReference type="InterPro" id="IPR011075">
    <property type="entry name" value="TetR_C"/>
</dbReference>
<protein>
    <submittedName>
        <fullName evidence="6">DNA-binding transcriptional regulator, AcrR family</fullName>
    </submittedName>
</protein>
<dbReference type="SUPFAM" id="SSF48498">
    <property type="entry name" value="Tetracyclin repressor-like, C-terminal domain"/>
    <property type="match status" value="1"/>
</dbReference>
<evidence type="ECO:0000313" key="6">
    <source>
        <dbReference type="EMBL" id="SED60322.1"/>
    </source>
</evidence>
<dbReference type="Pfam" id="PF00440">
    <property type="entry name" value="TetR_N"/>
    <property type="match status" value="1"/>
</dbReference>
<gene>
    <name evidence="6" type="ORF">SAMN04488561_0078</name>
</gene>
<dbReference type="Gene3D" id="1.10.10.60">
    <property type="entry name" value="Homeodomain-like"/>
    <property type="match status" value="1"/>
</dbReference>
<dbReference type="Pfam" id="PF16859">
    <property type="entry name" value="TetR_C_11"/>
    <property type="match status" value="1"/>
</dbReference>
<keyword evidence="1" id="KW-0805">Transcription regulation</keyword>
<dbReference type="InterPro" id="IPR009057">
    <property type="entry name" value="Homeodomain-like_sf"/>
</dbReference>
<dbReference type="PROSITE" id="PS01081">
    <property type="entry name" value="HTH_TETR_1"/>
    <property type="match status" value="1"/>
</dbReference>
<reference evidence="7" key="1">
    <citation type="submission" date="2016-10" db="EMBL/GenBank/DDBJ databases">
        <authorList>
            <person name="Varghese N."/>
            <person name="Submissions S."/>
        </authorList>
    </citation>
    <scope>NUCLEOTIDE SEQUENCE [LARGE SCALE GENOMIC DNA]</scope>
    <source>
        <strain evidence="7">DSM 45237</strain>
    </source>
</reference>
<dbReference type="GO" id="GO:0000976">
    <property type="term" value="F:transcription cis-regulatory region binding"/>
    <property type="evidence" value="ECO:0007669"/>
    <property type="project" value="TreeGrafter"/>
</dbReference>
<keyword evidence="7" id="KW-1185">Reference proteome</keyword>
<keyword evidence="3" id="KW-0804">Transcription</keyword>
<feature type="domain" description="HTH tetR-type" evidence="5">
    <location>
        <begin position="15"/>
        <end position="75"/>
    </location>
</feature>
<dbReference type="OrthoDB" id="9796019at2"/>
<dbReference type="EMBL" id="FNUC01000001">
    <property type="protein sequence ID" value="SED60322.1"/>
    <property type="molecule type" value="Genomic_DNA"/>
</dbReference>
<dbReference type="SUPFAM" id="SSF46689">
    <property type="entry name" value="Homeodomain-like"/>
    <property type="match status" value="1"/>
</dbReference>
<dbReference type="GO" id="GO:0003700">
    <property type="term" value="F:DNA-binding transcription factor activity"/>
    <property type="evidence" value="ECO:0007669"/>
    <property type="project" value="TreeGrafter"/>
</dbReference>
<evidence type="ECO:0000256" key="1">
    <source>
        <dbReference type="ARBA" id="ARBA00023015"/>
    </source>
</evidence>